<dbReference type="Gene3D" id="1.25.40.1040">
    <property type="match status" value="1"/>
</dbReference>
<dbReference type="PANTHER" id="PTHR19980">
    <property type="entry name" value="RNA CLEAVAGE STIMULATION FACTOR"/>
    <property type="match status" value="1"/>
</dbReference>
<dbReference type="GO" id="GO:0180010">
    <property type="term" value="P:co-transcriptional mRNA 3'-end processing, cleavage and polyadenylation pathway"/>
    <property type="evidence" value="ECO:0007669"/>
    <property type="project" value="UniProtKB-UniRule"/>
</dbReference>
<evidence type="ECO:0000256" key="2">
    <source>
        <dbReference type="ARBA" id="ARBA00023242"/>
    </source>
</evidence>
<evidence type="ECO:0000256" key="3">
    <source>
        <dbReference type="ARBA" id="ARBA00026188"/>
    </source>
</evidence>
<dbReference type="InterPro" id="IPR003107">
    <property type="entry name" value="HAT"/>
</dbReference>
<dbReference type="GO" id="GO:0005634">
    <property type="term" value="C:nucleus"/>
    <property type="evidence" value="ECO:0007669"/>
    <property type="project" value="UniProtKB-SubCell"/>
</dbReference>
<keyword evidence="7" id="KW-1185">Reference proteome</keyword>
<dbReference type="PANTHER" id="PTHR19980:SF0">
    <property type="entry name" value="CLEAVAGE STIMULATION FACTOR SUBUNIT 3"/>
    <property type="match status" value="1"/>
</dbReference>
<dbReference type="GeneID" id="70237110"/>
<dbReference type="EMBL" id="JAEUBE010000366">
    <property type="protein sequence ID" value="KAH3663744.1"/>
    <property type="molecule type" value="Genomic_DNA"/>
</dbReference>
<dbReference type="InterPro" id="IPR045243">
    <property type="entry name" value="Rna14-like"/>
</dbReference>
<evidence type="ECO:0000313" key="6">
    <source>
        <dbReference type="EMBL" id="KAH3663744.1"/>
    </source>
</evidence>
<dbReference type="GO" id="GO:0005737">
    <property type="term" value="C:cytoplasm"/>
    <property type="evidence" value="ECO:0007669"/>
    <property type="project" value="UniProtKB-SubCell"/>
</dbReference>
<comment type="subcellular location">
    <subcellularLocation>
        <location evidence="4">Nucleus</location>
    </subcellularLocation>
    <subcellularLocation>
        <location evidence="4">Cytoplasm</location>
    </subcellularLocation>
    <text evidence="4">Nucleus and/or cytoplasm.</text>
</comment>
<gene>
    <name evidence="6" type="ORF">OGAPHI_005146</name>
</gene>
<comment type="caution">
    <text evidence="6">The sequence shown here is derived from an EMBL/GenBank/DDBJ whole genome shotgun (WGS) entry which is preliminary data.</text>
</comment>
<keyword evidence="4" id="KW-0963">Cytoplasm</keyword>
<keyword evidence="4" id="KW-0507">mRNA processing</keyword>
<dbReference type="GO" id="GO:0003729">
    <property type="term" value="F:mRNA binding"/>
    <property type="evidence" value="ECO:0007669"/>
    <property type="project" value="TreeGrafter"/>
</dbReference>
<dbReference type="OrthoDB" id="26282at2759"/>
<dbReference type="InterPro" id="IPR011990">
    <property type="entry name" value="TPR-like_helical_dom_sf"/>
</dbReference>
<dbReference type="SMART" id="SM00386">
    <property type="entry name" value="HAT"/>
    <property type="match status" value="6"/>
</dbReference>
<dbReference type="RefSeq" id="XP_046060080.1">
    <property type="nucleotide sequence ID" value="XM_046206300.1"/>
</dbReference>
<sequence>METKKRKLDNPDTLETLSGSLDRSRWLALVANSPSEEVFEAYLKIFFNDGHVWKLYIDHEMDKNDDGKVEQLFARCLTKVYDVELWKVYLKYVRKVNDIITGGEQARLTVMKAYDFATDNVGLDFINGQAIWDEYFKFLNEWNPVSSIEQTSKTSQLRSLYRKLISTPLRQLDKNWKKYLDFENETDQMNARRHINEKSQEYMKLRPLNQNLINLTAHLKPSEERKNSRNQLEFWKRWINWERSNKLNLTPELLDKRVNFVYRLSTQYLRFQPEVWYNYAVYLVSKDLSSDAVELLQQGIVLNPQSVSLVLVLSSHYERGNEIEKIKDIWNTLIAHLTKQYEEEQDNKVKATLAHCITSTYSLLMKACRRTEGMKEARAVFSGARKFAGITWHVFVDYAMMEHQNNDLKIAMRCFELAMKYYGQEFAFVEVYLNYLLSLNDLGNAKKLLEQSIENFKDKPSLLEKVYRQFYPIELEFGDSNSIRSLEKRYREAFPQSSEFQFLSKSFPDFNVVKLLDEYTLKGSEEALDKVEEIKLEDVEIPQIEPFVVRDEIYNLLRYLPKSEYYDDKPQVFDVKKSVQFFRTLKLT</sequence>
<evidence type="ECO:0000259" key="5">
    <source>
        <dbReference type="Pfam" id="PF05843"/>
    </source>
</evidence>
<dbReference type="Pfam" id="PF05843">
    <property type="entry name" value="Suf"/>
    <property type="match status" value="1"/>
</dbReference>
<protein>
    <recommendedName>
        <fullName evidence="3 4">mRNA 3'-end-processing protein RNA14</fullName>
    </recommendedName>
</protein>
<evidence type="ECO:0000313" key="7">
    <source>
        <dbReference type="Proteomes" id="UP000769157"/>
    </source>
</evidence>
<dbReference type="InterPro" id="IPR008847">
    <property type="entry name" value="Suf"/>
</dbReference>
<comment type="function">
    <text evidence="4">Component of the cleavage factor IA (CFIA) complex, which is involved in the endonucleolytic cleavage during polyadenylation-dependent pre-mRNA 3'-end formation.</text>
</comment>
<reference evidence="6" key="2">
    <citation type="submission" date="2021-01" db="EMBL/GenBank/DDBJ databases">
        <authorList>
            <person name="Schikora-Tamarit M.A."/>
        </authorList>
    </citation>
    <scope>NUCLEOTIDE SEQUENCE</scope>
    <source>
        <strain evidence="6">CBS6075</strain>
    </source>
</reference>
<accession>A0A9P8P287</accession>
<organism evidence="6 7">
    <name type="scientific">Ogataea philodendri</name>
    <dbReference type="NCBI Taxonomy" id="1378263"/>
    <lineage>
        <taxon>Eukaryota</taxon>
        <taxon>Fungi</taxon>
        <taxon>Dikarya</taxon>
        <taxon>Ascomycota</taxon>
        <taxon>Saccharomycotina</taxon>
        <taxon>Pichiomycetes</taxon>
        <taxon>Pichiales</taxon>
        <taxon>Pichiaceae</taxon>
        <taxon>Ogataea</taxon>
    </lineage>
</organism>
<proteinExistence type="predicted"/>
<feature type="domain" description="Suppressor of forked" evidence="5">
    <location>
        <begin position="24"/>
        <end position="505"/>
    </location>
</feature>
<evidence type="ECO:0000256" key="4">
    <source>
        <dbReference type="RuleBase" id="RU369035"/>
    </source>
</evidence>
<reference evidence="6" key="1">
    <citation type="journal article" date="2021" name="Open Biol.">
        <title>Shared evolutionary footprints suggest mitochondrial oxidative damage underlies multiple complex I losses in fungi.</title>
        <authorList>
            <person name="Schikora-Tamarit M.A."/>
            <person name="Marcet-Houben M."/>
            <person name="Nosek J."/>
            <person name="Gabaldon T."/>
        </authorList>
    </citation>
    <scope>NUCLEOTIDE SEQUENCE</scope>
    <source>
        <strain evidence="6">CBS6075</strain>
    </source>
</reference>
<dbReference type="AlphaFoldDB" id="A0A9P8P287"/>
<dbReference type="SUPFAM" id="SSF48452">
    <property type="entry name" value="TPR-like"/>
    <property type="match status" value="1"/>
</dbReference>
<dbReference type="Proteomes" id="UP000769157">
    <property type="component" value="Unassembled WGS sequence"/>
</dbReference>
<keyword evidence="2 4" id="KW-0539">Nucleus</keyword>
<keyword evidence="1" id="KW-0677">Repeat</keyword>
<evidence type="ECO:0000256" key="1">
    <source>
        <dbReference type="ARBA" id="ARBA00022737"/>
    </source>
</evidence>
<name>A0A9P8P287_9ASCO</name>